<evidence type="ECO:0000313" key="6">
    <source>
        <dbReference type="Proteomes" id="UP000039217"/>
    </source>
</evidence>
<evidence type="ECO:0000313" key="5">
    <source>
        <dbReference type="Proteomes" id="UP000039021"/>
    </source>
</evidence>
<name>A0A654TXZ0_MYCTX</name>
<gene>
    <name evidence="1" type="ORF">ERS007657_01008</name>
    <name evidence="2" type="ORF">ERS007661_03360</name>
    <name evidence="3" type="ORF">ERS007720_01060</name>
    <name evidence="4" type="ORF">ERS007739_03301</name>
</gene>
<dbReference type="Proteomes" id="UP000044938">
    <property type="component" value="Unassembled WGS sequence"/>
</dbReference>
<accession>A0A654TXZ0</accession>
<dbReference type="Proteomes" id="UP000046680">
    <property type="component" value="Unassembled WGS sequence"/>
</dbReference>
<evidence type="ECO:0000313" key="8">
    <source>
        <dbReference type="Proteomes" id="UP000046680"/>
    </source>
</evidence>
<evidence type="ECO:0000313" key="3">
    <source>
        <dbReference type="EMBL" id="COV85559.1"/>
    </source>
</evidence>
<sequence>MPPEIEVNRLARDEPTSRTVDVEQFCSWSACKMNNMSSARTTSGSAW</sequence>
<evidence type="ECO:0000313" key="1">
    <source>
        <dbReference type="EMBL" id="CFR71478.1"/>
    </source>
</evidence>
<dbReference type="EMBL" id="CQQC01001463">
    <property type="protein sequence ID" value="CNV97189.1"/>
    <property type="molecule type" value="Genomic_DNA"/>
</dbReference>
<dbReference type="EMBL" id="CGCX01000272">
    <property type="protein sequence ID" value="CFR71478.1"/>
    <property type="molecule type" value="Genomic_DNA"/>
</dbReference>
<proteinExistence type="predicted"/>
<reference evidence="4" key="2">
    <citation type="submission" date="2015-03" db="EMBL/GenBank/DDBJ databases">
        <authorList>
            <consortium name="Pathogen Informatics"/>
            <person name="Murphy D."/>
        </authorList>
    </citation>
    <scope>NUCLEOTIDE SEQUENCE</scope>
    <source>
        <strain evidence="4">N09902308</strain>
    </source>
</reference>
<dbReference type="AlphaFoldDB" id="A0A654TXZ0"/>
<evidence type="ECO:0000313" key="4">
    <source>
        <dbReference type="EMBL" id="COZ01320.1"/>
    </source>
</evidence>
<dbReference type="Proteomes" id="UP000039021">
    <property type="component" value="Unassembled WGS sequence"/>
</dbReference>
<dbReference type="Proteomes" id="UP000039217">
    <property type="component" value="Unassembled WGS sequence"/>
</dbReference>
<dbReference type="EMBL" id="CSAJ01000094">
    <property type="protein sequence ID" value="COV85559.1"/>
    <property type="molecule type" value="Genomic_DNA"/>
</dbReference>
<evidence type="ECO:0000313" key="7">
    <source>
        <dbReference type="Proteomes" id="UP000044938"/>
    </source>
</evidence>
<protein>
    <submittedName>
        <fullName evidence="1">Uncharacterized protein</fullName>
    </submittedName>
</protein>
<evidence type="ECO:0000313" key="2">
    <source>
        <dbReference type="EMBL" id="CNV97189.1"/>
    </source>
</evidence>
<reference evidence="5 6" key="1">
    <citation type="submission" date="2015-03" db="EMBL/GenBank/DDBJ databases">
        <authorList>
            <consortium name="Pathogen Informatics"/>
        </authorList>
    </citation>
    <scope>NUCLEOTIDE SEQUENCE [LARGE SCALE GENOMIC DNA]</scope>
    <source>
        <strain evidence="1 8">C09601061</strain>
        <strain evidence="2 6">D00501624</strain>
        <strain evidence="3 7">M09401471</strain>
        <strain evidence="5">N09902308</strain>
    </source>
</reference>
<dbReference type="EMBL" id="CSBK01001683">
    <property type="protein sequence ID" value="COZ01320.1"/>
    <property type="molecule type" value="Genomic_DNA"/>
</dbReference>
<organism evidence="1 8">
    <name type="scientific">Mycobacterium tuberculosis</name>
    <dbReference type="NCBI Taxonomy" id="1773"/>
    <lineage>
        <taxon>Bacteria</taxon>
        <taxon>Bacillati</taxon>
        <taxon>Actinomycetota</taxon>
        <taxon>Actinomycetes</taxon>
        <taxon>Mycobacteriales</taxon>
        <taxon>Mycobacteriaceae</taxon>
        <taxon>Mycobacterium</taxon>
        <taxon>Mycobacterium tuberculosis complex</taxon>
    </lineage>
</organism>